<dbReference type="InterPro" id="IPR010487">
    <property type="entry name" value="NGRN/Rrg9"/>
</dbReference>
<evidence type="ECO:0000256" key="5">
    <source>
        <dbReference type="SAM" id="SignalP"/>
    </source>
</evidence>
<feature type="chain" id="PRO_5043383192" description="Required for respiratory growth protein 9, mitochondrial" evidence="5">
    <location>
        <begin position="22"/>
        <end position="380"/>
    </location>
</feature>
<evidence type="ECO:0000256" key="4">
    <source>
        <dbReference type="SAM" id="MobiDB-lite"/>
    </source>
</evidence>
<accession>A0AAV5GGP8</accession>
<dbReference type="PANTHER" id="PTHR13475">
    <property type="entry name" value="NEUGRIN"/>
    <property type="match status" value="1"/>
</dbReference>
<gene>
    <name evidence="6" type="ORF">Rhopal_002363-T1</name>
</gene>
<reference evidence="6 7" key="1">
    <citation type="submission" date="2021-12" db="EMBL/GenBank/DDBJ databases">
        <title>High titer production of polyol ester of fatty acids by Rhodotorula paludigena BS15 towards product separation-free biomass refinery.</title>
        <authorList>
            <person name="Mano J."/>
            <person name="Ono H."/>
            <person name="Tanaka T."/>
            <person name="Naito K."/>
            <person name="Sushida H."/>
            <person name="Ike M."/>
            <person name="Tokuyasu K."/>
            <person name="Kitaoka M."/>
        </authorList>
    </citation>
    <scope>NUCLEOTIDE SEQUENCE [LARGE SCALE GENOMIC DNA]</scope>
    <source>
        <strain evidence="6 7">BS15</strain>
    </source>
</reference>
<protein>
    <recommendedName>
        <fullName evidence="3">Required for respiratory growth protein 9, mitochondrial</fullName>
    </recommendedName>
</protein>
<feature type="compositionally biased region" description="Basic and acidic residues" evidence="4">
    <location>
        <begin position="364"/>
        <end position="380"/>
    </location>
</feature>
<name>A0AAV5GGP8_9BASI</name>
<keyword evidence="7" id="KW-1185">Reference proteome</keyword>
<evidence type="ECO:0000256" key="3">
    <source>
        <dbReference type="ARBA" id="ARBA00013566"/>
    </source>
</evidence>
<evidence type="ECO:0000313" key="7">
    <source>
        <dbReference type="Proteomes" id="UP001342314"/>
    </source>
</evidence>
<proteinExistence type="inferred from homology"/>
<organism evidence="6 7">
    <name type="scientific">Rhodotorula paludigena</name>
    <dbReference type="NCBI Taxonomy" id="86838"/>
    <lineage>
        <taxon>Eukaryota</taxon>
        <taxon>Fungi</taxon>
        <taxon>Dikarya</taxon>
        <taxon>Basidiomycota</taxon>
        <taxon>Pucciniomycotina</taxon>
        <taxon>Microbotryomycetes</taxon>
        <taxon>Sporidiobolales</taxon>
        <taxon>Sporidiobolaceae</taxon>
        <taxon>Rhodotorula</taxon>
    </lineage>
</organism>
<dbReference type="AlphaFoldDB" id="A0AAV5GGP8"/>
<feature type="compositionally biased region" description="Basic and acidic residues" evidence="4">
    <location>
        <begin position="326"/>
        <end position="342"/>
    </location>
</feature>
<feature type="compositionally biased region" description="Low complexity" evidence="4">
    <location>
        <begin position="343"/>
        <end position="353"/>
    </location>
</feature>
<dbReference type="EMBL" id="BQKY01000004">
    <property type="protein sequence ID" value="GJN89383.1"/>
    <property type="molecule type" value="Genomic_DNA"/>
</dbReference>
<dbReference type="PANTHER" id="PTHR13475:SF3">
    <property type="entry name" value="NEUGRIN"/>
    <property type="match status" value="1"/>
</dbReference>
<feature type="signal peptide" evidence="5">
    <location>
        <begin position="1"/>
        <end position="21"/>
    </location>
</feature>
<comment type="similarity">
    <text evidence="2">Belongs to the RRG9 family.</text>
</comment>
<comment type="function">
    <text evidence="1">Required for respiratory activity and maintenance and expression of the mitochondrial genome.</text>
</comment>
<feature type="compositionally biased region" description="Low complexity" evidence="4">
    <location>
        <begin position="70"/>
        <end position="93"/>
    </location>
</feature>
<comment type="caution">
    <text evidence="6">The sequence shown here is derived from an EMBL/GenBank/DDBJ whole genome shotgun (WGS) entry which is preliminary data.</text>
</comment>
<keyword evidence="5" id="KW-0732">Signal</keyword>
<dbReference type="Pfam" id="PF06413">
    <property type="entry name" value="Neugrin"/>
    <property type="match status" value="1"/>
</dbReference>
<sequence>MSARAAIAPLLRAALPARASACTCARRTLPSYPVRTFTATPHRLQQASWEMADFPAPAAVTPGADRSSNRSRAAASPSTSSRYAARPARAAPSPKRKRPEPEPPLPPRSQPATVDSLHPAILHKYRLSLMHSLGRAPSDADLDRCLASWLKREYREREERIAGEIARTRRAQEMRDKLDLAWEWQRQAEEQAGLPRTDDQRRRDEVVKARLLRRREEKLEHERQREAALLAAAEARAKGASDSDSADDEWANAPEWKRHQRAMKRKFPEGWAPPKRISREAMDLMRTLARSDPAVYTVQYLATKFKSSPEAVRRILKSKFQLAPEEQARREAKRKEARRRGEGAAAAGSAPGSTWEGDLAAQGREMRELRQKRDSQREAQ</sequence>
<dbReference type="Proteomes" id="UP001342314">
    <property type="component" value="Unassembled WGS sequence"/>
</dbReference>
<dbReference type="GO" id="GO:0005634">
    <property type="term" value="C:nucleus"/>
    <property type="evidence" value="ECO:0007669"/>
    <property type="project" value="TreeGrafter"/>
</dbReference>
<evidence type="ECO:0000256" key="1">
    <source>
        <dbReference type="ARBA" id="ARBA00003548"/>
    </source>
</evidence>
<evidence type="ECO:0000313" key="6">
    <source>
        <dbReference type="EMBL" id="GJN89383.1"/>
    </source>
</evidence>
<feature type="region of interest" description="Disordered" evidence="4">
    <location>
        <begin position="58"/>
        <end position="113"/>
    </location>
</feature>
<feature type="region of interest" description="Disordered" evidence="4">
    <location>
        <begin position="324"/>
        <end position="380"/>
    </location>
</feature>
<evidence type="ECO:0000256" key="2">
    <source>
        <dbReference type="ARBA" id="ARBA00010895"/>
    </source>
</evidence>